<protein>
    <submittedName>
        <fullName evidence="1">Uncharacterized protein</fullName>
    </submittedName>
</protein>
<dbReference type="RefSeq" id="XP_073554084.1">
    <property type="nucleotide sequence ID" value="XM_073707441.1"/>
</dbReference>
<accession>A0ABY2GSG8</accession>
<organism evidence="1 2">
    <name type="scientific">Trichoderma ghanense</name>
    <dbReference type="NCBI Taxonomy" id="65468"/>
    <lineage>
        <taxon>Eukaryota</taxon>
        <taxon>Fungi</taxon>
        <taxon>Dikarya</taxon>
        <taxon>Ascomycota</taxon>
        <taxon>Pezizomycotina</taxon>
        <taxon>Sordariomycetes</taxon>
        <taxon>Hypocreomycetidae</taxon>
        <taxon>Hypocreales</taxon>
        <taxon>Hypocreaceae</taxon>
        <taxon>Trichoderma</taxon>
    </lineage>
</organism>
<proteinExistence type="predicted"/>
<dbReference type="EMBL" id="PPTA01000026">
    <property type="protein sequence ID" value="TFA97882.1"/>
    <property type="molecule type" value="Genomic_DNA"/>
</dbReference>
<gene>
    <name evidence="1" type="ORF">CCMA1212_010394</name>
</gene>
<keyword evidence="2" id="KW-1185">Reference proteome</keyword>
<comment type="caution">
    <text evidence="1">The sequence shown here is derived from an EMBL/GenBank/DDBJ whole genome shotgun (WGS) entry which is preliminary data.</text>
</comment>
<dbReference type="GeneID" id="300581891"/>
<dbReference type="Proteomes" id="UP001642720">
    <property type="component" value="Unassembled WGS sequence"/>
</dbReference>
<evidence type="ECO:0000313" key="2">
    <source>
        <dbReference type="Proteomes" id="UP001642720"/>
    </source>
</evidence>
<evidence type="ECO:0000313" key="1">
    <source>
        <dbReference type="EMBL" id="TFA97882.1"/>
    </source>
</evidence>
<reference evidence="1 2" key="1">
    <citation type="submission" date="2018-01" db="EMBL/GenBank/DDBJ databases">
        <title>Genome characterization of the sugarcane-associated fungus Trichoderma ghanense CCMA-1212 and their application in lignocelulose bioconversion.</title>
        <authorList>
            <person name="Steindorff A.S."/>
            <person name="Mendes T.D."/>
            <person name="Vilela E.S.D."/>
            <person name="Rodrigues D.S."/>
            <person name="Formighieri E.F."/>
            <person name="Melo I.S."/>
            <person name="Favaro L.C.L."/>
        </authorList>
    </citation>
    <scope>NUCLEOTIDE SEQUENCE [LARGE SCALE GENOMIC DNA]</scope>
    <source>
        <strain evidence="1 2">CCMA-1212</strain>
    </source>
</reference>
<sequence>MLAIAHDETRARTDLFRYLKDYMRKDETTNELPIASTAFDQITTKPLSQYRPAVRFEPMHIHINSSDKASEAFHTRDADAAIFNILWLDDLSTNSPDGEAPKRWDGAMHDVTALEHLNGGDA</sequence>
<name>A0ABY2GSG8_9HYPO</name>